<dbReference type="EMBL" id="AZYO01000065">
    <property type="protein sequence ID" value="KOS54512.1"/>
    <property type="molecule type" value="Genomic_DNA"/>
</dbReference>
<dbReference type="Proteomes" id="UP000037712">
    <property type="component" value="Unassembled WGS sequence"/>
</dbReference>
<protein>
    <submittedName>
        <fullName evidence="1">Uncharacterized protein</fullName>
    </submittedName>
</protein>
<evidence type="ECO:0000313" key="1">
    <source>
        <dbReference type="EMBL" id="KOS54512.1"/>
    </source>
</evidence>
<sequence length="60" mass="6302">MKLHARNLNPGVTVDGTATRPVLLRVAGLVLAVTPGEALALADQLHDAAEEIDSAERTSR</sequence>
<reference evidence="2" key="2">
    <citation type="submission" date="2015-01" db="EMBL/GenBank/DDBJ databases">
        <title>Draft genome sequence of potential hydrocarbon metabolising strain of Rhodococcus rhodochrous.</title>
        <authorList>
            <person name="Aggarwal R.K."/>
            <person name="Dawar C."/>
        </authorList>
    </citation>
    <scope>NUCLEOTIDE SEQUENCE [LARGE SCALE GENOMIC DNA]</scope>
    <source>
        <strain evidence="2">KG-21</strain>
    </source>
</reference>
<dbReference type="AlphaFoldDB" id="A0A0M8PKF8"/>
<accession>A0A0M8PKF8</accession>
<dbReference type="PATRIC" id="fig|1441923.3.peg.4305"/>
<gene>
    <name evidence="1" type="ORF">Z051_19695</name>
</gene>
<dbReference type="RefSeq" id="WP_054374162.1">
    <property type="nucleotide sequence ID" value="NZ_AZYO01000065.1"/>
</dbReference>
<name>A0A0M8PKF8_RHORH</name>
<evidence type="ECO:0000313" key="2">
    <source>
        <dbReference type="Proteomes" id="UP000037712"/>
    </source>
</evidence>
<reference evidence="1 2" key="1">
    <citation type="journal article" date="2015" name="Genome Announc.">
        <title>Draft Genome Sequence of Rhodococcus rhodochrous Strain KG-21, a Soil Isolate from Oil Fields of Krishna-Godavari Basin, India.</title>
        <authorList>
            <person name="Dawar C."/>
            <person name="Aggarwal R.K."/>
        </authorList>
    </citation>
    <scope>NUCLEOTIDE SEQUENCE [LARGE SCALE GENOMIC DNA]</scope>
    <source>
        <strain evidence="1 2">KG-21</strain>
    </source>
</reference>
<proteinExistence type="predicted"/>
<comment type="caution">
    <text evidence="1">The sequence shown here is derived from an EMBL/GenBank/DDBJ whole genome shotgun (WGS) entry which is preliminary data.</text>
</comment>
<organism evidence="1 2">
    <name type="scientific">Rhodococcus rhodochrous KG-21</name>
    <dbReference type="NCBI Taxonomy" id="1441923"/>
    <lineage>
        <taxon>Bacteria</taxon>
        <taxon>Bacillati</taxon>
        <taxon>Actinomycetota</taxon>
        <taxon>Actinomycetes</taxon>
        <taxon>Mycobacteriales</taxon>
        <taxon>Nocardiaceae</taxon>
        <taxon>Rhodococcus</taxon>
    </lineage>
</organism>